<evidence type="ECO:0000256" key="5">
    <source>
        <dbReference type="HAMAP-Rule" id="MF_00050"/>
    </source>
</evidence>
<dbReference type="Gene3D" id="1.10.8.10">
    <property type="entry name" value="DNA helicase RuvA subunit, C-terminal domain"/>
    <property type="match status" value="1"/>
</dbReference>
<protein>
    <recommendedName>
        <fullName evidence="2 5">Elongation factor Ts</fullName>
        <shortName evidence="5">EF-Ts</shortName>
    </recommendedName>
</protein>
<evidence type="ECO:0000313" key="12">
    <source>
        <dbReference type="Proteomes" id="UP000297288"/>
    </source>
</evidence>
<dbReference type="Proteomes" id="UP000297288">
    <property type="component" value="Unassembled WGS sequence"/>
</dbReference>
<dbReference type="PANTHER" id="PTHR11741:SF0">
    <property type="entry name" value="ELONGATION FACTOR TS, MITOCHONDRIAL"/>
    <property type="match status" value="1"/>
</dbReference>
<gene>
    <name evidence="5 10" type="primary">tsf</name>
    <name evidence="10" type="ORF">E4650_02965</name>
    <name evidence="9" type="ORF">SAMN04488588_0334</name>
</gene>
<keyword evidence="11" id="KW-1185">Reference proteome</keyword>
<evidence type="ECO:0000259" key="8">
    <source>
        <dbReference type="Pfam" id="PF00889"/>
    </source>
</evidence>
<dbReference type="Proteomes" id="UP000199322">
    <property type="component" value="Unassembled WGS sequence"/>
</dbReference>
<dbReference type="AlphaFoldDB" id="A0A1G6ICU2"/>
<feature type="domain" description="Translation elongation factor EFTs/EF1B dimerisation" evidence="8">
    <location>
        <begin position="55"/>
        <end position="197"/>
    </location>
</feature>
<dbReference type="PROSITE" id="PS01127">
    <property type="entry name" value="EF_TS_2"/>
    <property type="match status" value="1"/>
</dbReference>
<dbReference type="FunFam" id="1.10.8.10:FF:000001">
    <property type="entry name" value="Elongation factor Ts"/>
    <property type="match status" value="1"/>
</dbReference>
<keyword evidence="5" id="KW-0963">Cytoplasm</keyword>
<dbReference type="RefSeq" id="WP_091402224.1">
    <property type="nucleotide sequence ID" value="NZ_FMYV01000001.1"/>
</dbReference>
<dbReference type="GO" id="GO:0003746">
    <property type="term" value="F:translation elongation factor activity"/>
    <property type="evidence" value="ECO:0007669"/>
    <property type="project" value="UniProtKB-UniRule"/>
</dbReference>
<dbReference type="PROSITE" id="PS01126">
    <property type="entry name" value="EF_TS_1"/>
    <property type="match status" value="1"/>
</dbReference>
<sequence>MAVSTELIKKLRSQTGAGMLDCKKALDETNGDLDAAVDYLRKRGAAKAAKKADRETKEGIVYSYIHHNEKIGVLLLLGCETDFVAKTDEFHELANKISLQIASMNPKYISRENVPEEIIEKEKSIYVDEVKSSGKPEHIVEKIVENKVEKYFEENCLLEQEYVFGKGEKIKDMITQAIAKIGENITVDNFSRFAIGE</sequence>
<dbReference type="HAMAP" id="MF_00050">
    <property type="entry name" value="EF_Ts"/>
    <property type="match status" value="1"/>
</dbReference>
<feature type="region of interest" description="Involved in Mg(2+) ion dislocation from EF-Tu" evidence="5">
    <location>
        <begin position="81"/>
        <end position="84"/>
    </location>
</feature>
<comment type="similarity">
    <text evidence="1 5 6">Belongs to the EF-Ts family.</text>
</comment>
<dbReference type="PANTHER" id="PTHR11741">
    <property type="entry name" value="ELONGATION FACTOR TS"/>
    <property type="match status" value="1"/>
</dbReference>
<dbReference type="InterPro" id="IPR009060">
    <property type="entry name" value="UBA-like_sf"/>
</dbReference>
<dbReference type="Gene3D" id="3.30.479.20">
    <property type="entry name" value="Elongation factor Ts, dimerisation domain"/>
    <property type="match status" value="1"/>
</dbReference>
<dbReference type="InterPro" id="IPR036402">
    <property type="entry name" value="EF-Ts_dimer_sf"/>
</dbReference>
<proteinExistence type="inferred from homology"/>
<keyword evidence="3 5" id="KW-0251">Elongation factor</keyword>
<evidence type="ECO:0000256" key="1">
    <source>
        <dbReference type="ARBA" id="ARBA00005532"/>
    </source>
</evidence>
<dbReference type="InterPro" id="IPR001816">
    <property type="entry name" value="Transl_elong_EFTs/EF1B"/>
</dbReference>
<dbReference type="Pfam" id="PF00889">
    <property type="entry name" value="EF_TS"/>
    <property type="match status" value="1"/>
</dbReference>
<dbReference type="STRING" id="28234.SAMN04488588_0334"/>
<comment type="function">
    <text evidence="5 6">Associates with the EF-Tu.GDP complex and induces the exchange of GDP to GTP. It remains bound to the aminoacyl-tRNA.EF-Tu.GTP complex up to the GTP hydrolysis stage on the ribosome.</text>
</comment>
<dbReference type="SUPFAM" id="SSF54713">
    <property type="entry name" value="Elongation factor Ts (EF-Ts), dimerisation domain"/>
    <property type="match status" value="1"/>
</dbReference>
<evidence type="ECO:0000256" key="7">
    <source>
        <dbReference type="RuleBase" id="RU000643"/>
    </source>
</evidence>
<dbReference type="NCBIfam" id="TIGR00116">
    <property type="entry name" value="tsf"/>
    <property type="match status" value="1"/>
</dbReference>
<dbReference type="FunFam" id="1.10.286.20:FF:000001">
    <property type="entry name" value="Elongation factor Ts"/>
    <property type="match status" value="1"/>
</dbReference>
<organism evidence="9 11">
    <name type="scientific">Geotoga petraea</name>
    <dbReference type="NCBI Taxonomy" id="28234"/>
    <lineage>
        <taxon>Bacteria</taxon>
        <taxon>Thermotogati</taxon>
        <taxon>Thermotogota</taxon>
        <taxon>Thermotogae</taxon>
        <taxon>Petrotogales</taxon>
        <taxon>Petrotogaceae</taxon>
        <taxon>Geotoga</taxon>
    </lineage>
</organism>
<dbReference type="Gene3D" id="1.10.286.20">
    <property type="match status" value="1"/>
</dbReference>
<evidence type="ECO:0000256" key="4">
    <source>
        <dbReference type="ARBA" id="ARBA00022917"/>
    </source>
</evidence>
<evidence type="ECO:0000256" key="6">
    <source>
        <dbReference type="RuleBase" id="RU000642"/>
    </source>
</evidence>
<name>A0A1G6ICU2_9BACT</name>
<accession>A0A1G6ICU2</accession>
<evidence type="ECO:0000313" key="9">
    <source>
        <dbReference type="EMBL" id="SDC04362.1"/>
    </source>
</evidence>
<dbReference type="CDD" id="cd14275">
    <property type="entry name" value="UBA_EF-Ts"/>
    <property type="match status" value="1"/>
</dbReference>
<evidence type="ECO:0000313" key="10">
    <source>
        <dbReference type="EMBL" id="TGG89170.1"/>
    </source>
</evidence>
<dbReference type="SUPFAM" id="SSF46934">
    <property type="entry name" value="UBA-like"/>
    <property type="match status" value="1"/>
</dbReference>
<dbReference type="InterPro" id="IPR014039">
    <property type="entry name" value="Transl_elong_EFTs/EF1B_dimer"/>
</dbReference>
<reference evidence="9 11" key="1">
    <citation type="submission" date="2016-10" db="EMBL/GenBank/DDBJ databases">
        <authorList>
            <person name="de Groot N.N."/>
        </authorList>
    </citation>
    <scope>NUCLEOTIDE SEQUENCE [LARGE SCALE GENOMIC DNA]</scope>
    <source>
        <strain evidence="9 11">WG14</strain>
    </source>
</reference>
<evidence type="ECO:0000256" key="3">
    <source>
        <dbReference type="ARBA" id="ARBA00022768"/>
    </source>
</evidence>
<keyword evidence="4 5" id="KW-0648">Protein biosynthesis</keyword>
<dbReference type="InterPro" id="IPR018101">
    <property type="entry name" value="Transl_elong_Ts_CS"/>
</dbReference>
<dbReference type="OrthoDB" id="9808348at2"/>
<evidence type="ECO:0000313" key="11">
    <source>
        <dbReference type="Proteomes" id="UP000199322"/>
    </source>
</evidence>
<dbReference type="GO" id="GO:0005737">
    <property type="term" value="C:cytoplasm"/>
    <property type="evidence" value="ECO:0007669"/>
    <property type="project" value="UniProtKB-SubCell"/>
</dbReference>
<reference evidence="10 12" key="2">
    <citation type="submission" date="2019-04" db="EMBL/GenBank/DDBJ databases">
        <title>Draft genome sequence data and analysis of a Fermenting Bacterium, Geotoga petraea strain HO-Geo1, isolated from heavy-oil petroleum reservoir in Russia.</title>
        <authorList>
            <person name="Grouzdev D.S."/>
            <person name="Semenova E.M."/>
            <person name="Sokolova D.S."/>
            <person name="Tourova T.P."/>
            <person name="Poltaraus A.B."/>
            <person name="Nazina T.N."/>
        </authorList>
    </citation>
    <scope>NUCLEOTIDE SEQUENCE [LARGE SCALE GENOMIC DNA]</scope>
    <source>
        <strain evidence="10 12">HO-Geo1</strain>
    </source>
</reference>
<dbReference type="EMBL" id="SRME01000001">
    <property type="protein sequence ID" value="TGG89170.1"/>
    <property type="molecule type" value="Genomic_DNA"/>
</dbReference>
<comment type="subcellular location">
    <subcellularLocation>
        <location evidence="5 7">Cytoplasm</location>
    </subcellularLocation>
</comment>
<evidence type="ECO:0000256" key="2">
    <source>
        <dbReference type="ARBA" id="ARBA00016956"/>
    </source>
</evidence>
<dbReference type="EMBL" id="FMYV01000001">
    <property type="protein sequence ID" value="SDC04362.1"/>
    <property type="molecule type" value="Genomic_DNA"/>
</dbReference>